<evidence type="ECO:0008006" key="4">
    <source>
        <dbReference type="Google" id="ProtNLM"/>
    </source>
</evidence>
<feature type="transmembrane region" description="Helical" evidence="1">
    <location>
        <begin position="20"/>
        <end position="45"/>
    </location>
</feature>
<evidence type="ECO:0000313" key="3">
    <source>
        <dbReference type="Proteomes" id="UP000663292"/>
    </source>
</evidence>
<dbReference type="EMBL" id="CP064791">
    <property type="protein sequence ID" value="QSG15706.1"/>
    <property type="molecule type" value="Genomic_DNA"/>
</dbReference>
<evidence type="ECO:0000256" key="1">
    <source>
        <dbReference type="SAM" id="Phobius"/>
    </source>
</evidence>
<sequence>MAESIARASGPKRVLHMGMMGYIIGLGVALLLLPLLPIFIALKLIDSVGRSRSPK</sequence>
<organism evidence="2 3">
    <name type="scientific">Halapricum desulfuricans</name>
    <dbReference type="NCBI Taxonomy" id="2841257"/>
    <lineage>
        <taxon>Archaea</taxon>
        <taxon>Methanobacteriati</taxon>
        <taxon>Methanobacteriota</taxon>
        <taxon>Stenosarchaea group</taxon>
        <taxon>Halobacteria</taxon>
        <taxon>Halobacteriales</taxon>
        <taxon>Haloarculaceae</taxon>
        <taxon>Halapricum</taxon>
    </lineage>
</organism>
<keyword evidence="1" id="KW-1133">Transmembrane helix</keyword>
<keyword evidence="1" id="KW-0812">Transmembrane</keyword>
<reference evidence="2 3" key="1">
    <citation type="submission" date="2020-11" db="EMBL/GenBank/DDBJ databases">
        <title>Carbohydrate-dependent, anaerobic sulfur respiration: A novel catabolism in halophilic archaea.</title>
        <authorList>
            <person name="Sorokin D.Y."/>
            <person name="Messina E."/>
            <person name="Smedile F."/>
            <person name="La Cono V."/>
            <person name="Hallsworth J.E."/>
            <person name="Yakimov M.M."/>
        </authorList>
    </citation>
    <scope>NUCLEOTIDE SEQUENCE [LARGE SCALE GENOMIC DNA]</scope>
    <source>
        <strain evidence="2 3">HSR-Est</strain>
    </source>
</reference>
<dbReference type="GeneID" id="68858823"/>
<accession>A0A897P0A3</accession>
<proteinExistence type="predicted"/>
<gene>
    <name evidence="2" type="ORF">HSEST_2191</name>
</gene>
<protein>
    <recommendedName>
        <fullName evidence="4">AI-2E family transporter</fullName>
    </recommendedName>
</protein>
<keyword evidence="1" id="KW-0472">Membrane</keyword>
<dbReference type="RefSeq" id="WP_229120961.1">
    <property type="nucleotide sequence ID" value="NZ_CP064791.1"/>
</dbReference>
<name>A0A897P0A3_9EURY</name>
<evidence type="ECO:0000313" key="2">
    <source>
        <dbReference type="EMBL" id="QSG15706.1"/>
    </source>
</evidence>
<dbReference type="AlphaFoldDB" id="A0A897P0A3"/>
<dbReference type="Proteomes" id="UP000663292">
    <property type="component" value="Chromosome"/>
</dbReference>
<keyword evidence="3" id="KW-1185">Reference proteome</keyword>